<gene>
    <name evidence="1" type="ORF">SAMN05216410_1393</name>
</gene>
<dbReference type="NCBIfam" id="TIGR02165">
    <property type="entry name" value="cas5_6_GSU0054"/>
    <property type="match status" value="1"/>
</dbReference>
<evidence type="ECO:0000313" key="2">
    <source>
        <dbReference type="Proteomes" id="UP000199039"/>
    </source>
</evidence>
<sequence>MLVIDIHWFRAAYHGQREDGEPDWPPAPARLLGALLAGAHQLPSPTAKVPALRALRSIAASAPPFIDAPLARSLGTPATYTEGTWLPDVATAKTLGKLLDLGVVSMDSQSRVAKRQDAMALADDLLSFIVDVDLPADELEGLREAAGCVAYFGRSNDPADLTVEVVHEADVHATIPTGHRERWYPRRTSRGSVRGWLPSTLDWYDASFARTFGTDASVSSLPPIPADGYVDPLSYDRTPPVATRTSSACTVVPLLRSVPQHLVSALIAEVTSALEDSGQNAVGGQAPAWFTFAATVSGGMHDDGRCVGVGLAPRAEVLPDNSDVGPASASAVVERIVLSRAATPGSRSIVGPGALDPDHWTGPESHWFSATPLRGFPDERVIRHMMEVTLRERFGVGLTALTVRQSPLYAYEARWPNGDLADGLGQWWCELHLSAPIAGPLVLGAGTDHGFGLFHPSRSPS</sequence>
<proteinExistence type="predicted"/>
<accession>A0A1G6JQS4</accession>
<keyword evidence="2" id="KW-1185">Reference proteome</keyword>
<dbReference type="InterPro" id="IPR019089">
    <property type="entry name" value="Cas_GSU0054"/>
</dbReference>
<dbReference type="STRING" id="1814289.SAMN05216410_1393"/>
<dbReference type="RefSeq" id="WP_093181928.1">
    <property type="nucleotide sequence ID" value="NZ_FMYH01000002.1"/>
</dbReference>
<organism evidence="1 2">
    <name type="scientific">Sanguibacter gelidistatuariae</name>
    <dbReference type="NCBI Taxonomy" id="1814289"/>
    <lineage>
        <taxon>Bacteria</taxon>
        <taxon>Bacillati</taxon>
        <taxon>Actinomycetota</taxon>
        <taxon>Actinomycetes</taxon>
        <taxon>Micrococcales</taxon>
        <taxon>Sanguibacteraceae</taxon>
        <taxon>Sanguibacter</taxon>
    </lineage>
</organism>
<dbReference type="AlphaFoldDB" id="A0A1G6JQS4"/>
<name>A0A1G6JQS4_9MICO</name>
<dbReference type="EMBL" id="FMYH01000002">
    <property type="protein sequence ID" value="SDC21079.1"/>
    <property type="molecule type" value="Genomic_DNA"/>
</dbReference>
<dbReference type="Proteomes" id="UP000199039">
    <property type="component" value="Unassembled WGS sequence"/>
</dbReference>
<protein>
    <submittedName>
        <fullName evidence="1">CRISPR-associated protein GSU0054/csb2, Dpsyc system</fullName>
    </submittedName>
</protein>
<evidence type="ECO:0000313" key="1">
    <source>
        <dbReference type="EMBL" id="SDC21079.1"/>
    </source>
</evidence>
<dbReference type="OrthoDB" id="5143162at2"/>
<reference evidence="1 2" key="1">
    <citation type="submission" date="2016-09" db="EMBL/GenBank/DDBJ databases">
        <authorList>
            <person name="Capua I."/>
            <person name="De Benedictis P."/>
            <person name="Joannis T."/>
            <person name="Lombin L.H."/>
            <person name="Cattoli G."/>
        </authorList>
    </citation>
    <scope>NUCLEOTIDE SEQUENCE [LARGE SCALE GENOMIC DNA]</scope>
    <source>
        <strain evidence="1 2">ISLP-3</strain>
    </source>
</reference>